<organism evidence="5 6">
    <name type="scientific">Methylobacter tundripaludum (strain ATCC BAA-1195 / DSM 17260 / SV96)</name>
    <dbReference type="NCBI Taxonomy" id="697282"/>
    <lineage>
        <taxon>Bacteria</taxon>
        <taxon>Pseudomonadati</taxon>
        <taxon>Pseudomonadota</taxon>
        <taxon>Gammaproteobacteria</taxon>
        <taxon>Methylococcales</taxon>
        <taxon>Methylococcaceae</taxon>
        <taxon>Methylobacter</taxon>
    </lineage>
</organism>
<name>G3IUI9_METTV</name>
<dbReference type="InterPro" id="IPR032623">
    <property type="entry name" value="FecR_N"/>
</dbReference>
<evidence type="ECO:0000259" key="4">
    <source>
        <dbReference type="Pfam" id="PF16344"/>
    </source>
</evidence>
<evidence type="ECO:0000313" key="6">
    <source>
        <dbReference type="Proteomes" id="UP000004664"/>
    </source>
</evidence>
<keyword evidence="1" id="KW-0472">Membrane</keyword>
<evidence type="ECO:0000259" key="2">
    <source>
        <dbReference type="Pfam" id="PF04773"/>
    </source>
</evidence>
<dbReference type="PANTHER" id="PTHR30273:SF2">
    <property type="entry name" value="PROTEIN FECR"/>
    <property type="match status" value="1"/>
</dbReference>
<dbReference type="GO" id="GO:0016989">
    <property type="term" value="F:sigma factor antagonist activity"/>
    <property type="evidence" value="ECO:0007669"/>
    <property type="project" value="TreeGrafter"/>
</dbReference>
<keyword evidence="1" id="KW-0812">Transmembrane</keyword>
<protein>
    <submittedName>
        <fullName evidence="5">Anti-FecI sigma factor, FecR</fullName>
    </submittedName>
</protein>
<feature type="domain" description="FecR N-terminal" evidence="3">
    <location>
        <begin position="12"/>
        <end position="53"/>
    </location>
</feature>
<gene>
    <name evidence="5" type="ORF">Mettu_1536</name>
</gene>
<dbReference type="Pfam" id="PF16344">
    <property type="entry name" value="FecR_C"/>
    <property type="match status" value="1"/>
</dbReference>
<dbReference type="Pfam" id="PF16220">
    <property type="entry name" value="DUF4880"/>
    <property type="match status" value="1"/>
</dbReference>
<dbReference type="STRING" id="697282.Mettu_1536"/>
<dbReference type="Gene3D" id="3.55.50.30">
    <property type="match status" value="1"/>
</dbReference>
<reference evidence="5 6" key="1">
    <citation type="submission" date="2011-06" db="EMBL/GenBank/DDBJ databases">
        <title>Genomic sequence of Methylobacter tundripaludum SV96.</title>
        <authorList>
            <consortium name="US DOE Joint Genome Institute"/>
            <person name="Lucas S."/>
            <person name="Han J."/>
            <person name="Lapidus A."/>
            <person name="Cheng J.-F."/>
            <person name="Goodwin L."/>
            <person name="Pitluck S."/>
            <person name="Held B."/>
            <person name="Detter J.C."/>
            <person name="Han C."/>
            <person name="Tapia R."/>
            <person name="Land M."/>
            <person name="Hauser L."/>
            <person name="Kyrpides N."/>
            <person name="Ivanova N."/>
            <person name="Ovchinnikova G."/>
            <person name="Pagani I."/>
            <person name="Klotz M.G."/>
            <person name="Dispirito A.A."/>
            <person name="Murrell J.C."/>
            <person name="Dunfield P."/>
            <person name="Kalyuzhnaya M.G."/>
            <person name="Svenning M."/>
            <person name="Trotsenko Y.A."/>
            <person name="Stein L.Y."/>
            <person name="Woyke T."/>
        </authorList>
    </citation>
    <scope>NUCLEOTIDE SEQUENCE [LARGE SCALE GENOMIC DNA]</scope>
    <source>
        <strain evidence="6">ATCC BAA-1195 / DSM 17260 / SV96</strain>
    </source>
</reference>
<dbReference type="InterPro" id="IPR032508">
    <property type="entry name" value="FecR_C"/>
</dbReference>
<dbReference type="AlphaFoldDB" id="G3IUI9"/>
<dbReference type="InterPro" id="IPR006860">
    <property type="entry name" value="FecR"/>
</dbReference>
<accession>G3IUI9</accession>
<dbReference type="Gene3D" id="2.60.120.1440">
    <property type="match status" value="1"/>
</dbReference>
<dbReference type="EMBL" id="JH109152">
    <property type="protein sequence ID" value="EGW22712.1"/>
    <property type="molecule type" value="Genomic_DNA"/>
</dbReference>
<dbReference type="PIRSF" id="PIRSF018266">
    <property type="entry name" value="FecR"/>
    <property type="match status" value="1"/>
</dbReference>
<dbReference type="Proteomes" id="UP000004664">
    <property type="component" value="Unassembled WGS sequence"/>
</dbReference>
<feature type="domain" description="Protein FecR C-terminal" evidence="4">
    <location>
        <begin position="245"/>
        <end position="309"/>
    </location>
</feature>
<dbReference type="RefSeq" id="WP_006890680.1">
    <property type="nucleotide sequence ID" value="NZ_JH109152.1"/>
</dbReference>
<dbReference type="InterPro" id="IPR012373">
    <property type="entry name" value="Ferrdict_sens_TM"/>
</dbReference>
<dbReference type="OrthoDB" id="9771237at2"/>
<sequence length="319" mass="35604">MIEQPHSSTVRQQAIDWLVRKQSGAFAVAERQRFEQWLAADPRHRRIYEQVERAWGGLPCPQAELSIARKKTSRLRLLYRPLMLASAASLLFAVGLGIKEGWPLVDDSVFQTAKGELRQITLADGSLVELNSDTELAVHYSWLGRSLELVRGEALFSVAPGKWRPFEVSAGGGKLRDIGTRFDVAIGPSANRISVLEGAIDLRLPATGEQRQTEAGRMMTYNAATVLSEPAAADVKTFAVWRNRKLIFRNTLLSEVARELERYHPVHVRLVDPSLNGLTLGGVFDNNDLERFLSTLEAVLPVDIKRGKNGDVLIDRRRS</sequence>
<feature type="transmembrane region" description="Helical" evidence="1">
    <location>
        <begin position="77"/>
        <end position="98"/>
    </location>
</feature>
<feature type="domain" description="FecR protein" evidence="2">
    <location>
        <begin position="110"/>
        <end position="200"/>
    </location>
</feature>
<dbReference type="eggNOG" id="COG3712">
    <property type="taxonomic scope" value="Bacteria"/>
</dbReference>
<evidence type="ECO:0000256" key="1">
    <source>
        <dbReference type="SAM" id="Phobius"/>
    </source>
</evidence>
<dbReference type="HOGENOM" id="CLU_050192_0_2_6"/>
<evidence type="ECO:0000313" key="5">
    <source>
        <dbReference type="EMBL" id="EGW22712.1"/>
    </source>
</evidence>
<evidence type="ECO:0000259" key="3">
    <source>
        <dbReference type="Pfam" id="PF16220"/>
    </source>
</evidence>
<keyword evidence="1" id="KW-1133">Transmembrane helix</keyword>
<dbReference type="Pfam" id="PF04773">
    <property type="entry name" value="FecR"/>
    <property type="match status" value="1"/>
</dbReference>
<proteinExistence type="predicted"/>
<dbReference type="PANTHER" id="PTHR30273">
    <property type="entry name" value="PERIPLASMIC SIGNAL SENSOR AND SIGMA FACTOR ACTIVATOR FECR-RELATED"/>
    <property type="match status" value="1"/>
</dbReference>
<keyword evidence="6" id="KW-1185">Reference proteome</keyword>